<feature type="region of interest" description="Disordered" evidence="1">
    <location>
        <begin position="37"/>
        <end position="69"/>
    </location>
</feature>
<gene>
    <name evidence="2" type="primary">ORF24851</name>
</gene>
<name>A0A0B6YGK0_9EUPU</name>
<organism evidence="2">
    <name type="scientific">Arion vulgaris</name>
    <dbReference type="NCBI Taxonomy" id="1028688"/>
    <lineage>
        <taxon>Eukaryota</taxon>
        <taxon>Metazoa</taxon>
        <taxon>Spiralia</taxon>
        <taxon>Lophotrochozoa</taxon>
        <taxon>Mollusca</taxon>
        <taxon>Gastropoda</taxon>
        <taxon>Heterobranchia</taxon>
        <taxon>Euthyneura</taxon>
        <taxon>Panpulmonata</taxon>
        <taxon>Eupulmonata</taxon>
        <taxon>Stylommatophora</taxon>
        <taxon>Helicina</taxon>
        <taxon>Arionoidea</taxon>
        <taxon>Arionidae</taxon>
        <taxon>Arion</taxon>
    </lineage>
</organism>
<evidence type="ECO:0000313" key="2">
    <source>
        <dbReference type="EMBL" id="CEK55294.1"/>
    </source>
</evidence>
<dbReference type="EMBL" id="HACG01008429">
    <property type="protein sequence ID" value="CEK55294.1"/>
    <property type="molecule type" value="Transcribed_RNA"/>
</dbReference>
<feature type="non-terminal residue" evidence="2">
    <location>
        <position position="1"/>
    </location>
</feature>
<sequence>KCYHIICSGRPPDACEPIPTSNPKHNSTVMVVKNIVDMEETNTKTNTRSRETTEMPSSSSSSSIVPLAS</sequence>
<protein>
    <submittedName>
        <fullName evidence="2">Uncharacterized protein</fullName>
    </submittedName>
</protein>
<reference evidence="2" key="1">
    <citation type="submission" date="2014-12" db="EMBL/GenBank/DDBJ databases">
        <title>Insight into the proteome of Arion vulgaris.</title>
        <authorList>
            <person name="Aradska J."/>
            <person name="Bulat T."/>
            <person name="Smidak R."/>
            <person name="Sarate P."/>
            <person name="Gangsoo J."/>
            <person name="Sialana F."/>
            <person name="Bilban M."/>
            <person name="Lubec G."/>
        </authorList>
    </citation>
    <scope>NUCLEOTIDE SEQUENCE</scope>
    <source>
        <tissue evidence="2">Skin</tissue>
    </source>
</reference>
<feature type="non-terminal residue" evidence="2">
    <location>
        <position position="69"/>
    </location>
</feature>
<proteinExistence type="predicted"/>
<evidence type="ECO:0000256" key="1">
    <source>
        <dbReference type="SAM" id="MobiDB-lite"/>
    </source>
</evidence>
<dbReference type="AlphaFoldDB" id="A0A0B6YGK0"/>
<accession>A0A0B6YGK0</accession>